<sequence>MTKRKTNQLANVKTAGDVAAKPLSSEQERLAEIFRAGSARSSLVPRTEGGGVIHGTPEVLGAFLDVCKTDHYELAVKANEDATIVRKGKDVDKEVDLALLQIEAMKPQSYLETLLAVQMIQVSEGINRCMGQAFYEGQSIQGRESNVNMATKLQRTFTAQVEAMQKLRGKGGQQVRVEHVHVHEGGQAIVGNVNRGEGGRGGQDGN</sequence>
<name>B5EC28_CITBB</name>
<dbReference type="RefSeq" id="WP_012531919.1">
    <property type="nucleotide sequence ID" value="NC_011146.1"/>
</dbReference>
<evidence type="ECO:0000313" key="2">
    <source>
        <dbReference type="Proteomes" id="UP000008825"/>
    </source>
</evidence>
<keyword evidence="2" id="KW-1185">Reference proteome</keyword>
<reference evidence="1 2" key="2">
    <citation type="journal article" date="2010" name="BMC Genomics">
        <title>The genome of Geobacter bemidjiensis, exemplar for the subsurface clade of Geobacter species that predominate in Fe(III)-reducing subsurface environments.</title>
        <authorList>
            <person name="Aklujkar M."/>
            <person name="Young N.D."/>
            <person name="Holmes D."/>
            <person name="Chavan M."/>
            <person name="Risso C."/>
            <person name="Kiss H.E."/>
            <person name="Han C.S."/>
            <person name="Land M.L."/>
            <person name="Lovley D.R."/>
        </authorList>
    </citation>
    <scope>NUCLEOTIDE SEQUENCE [LARGE SCALE GENOMIC DNA]</scope>
    <source>
        <strain evidence="2">ATCC BAA-1014 / DSM 16622 / JCM 12645 / Bem</strain>
    </source>
</reference>
<dbReference type="eggNOG" id="ENOG50335XC">
    <property type="taxonomic scope" value="Bacteria"/>
</dbReference>
<dbReference type="KEGG" id="gbm:Gbem_3491"/>
<dbReference type="AlphaFoldDB" id="B5EC28"/>
<reference evidence="1 2" key="1">
    <citation type="submission" date="2008-07" db="EMBL/GenBank/DDBJ databases">
        <title>Complete sequence of Geobacter bemidjiensis BEM.</title>
        <authorList>
            <consortium name="US DOE Joint Genome Institute"/>
            <person name="Lucas S."/>
            <person name="Copeland A."/>
            <person name="Lapidus A."/>
            <person name="Glavina del Rio T."/>
            <person name="Dalin E."/>
            <person name="Tice H."/>
            <person name="Bruce D."/>
            <person name="Goodwin L."/>
            <person name="Pitluck S."/>
            <person name="Kiss H."/>
            <person name="Brettin T."/>
            <person name="Detter J.C."/>
            <person name="Han C."/>
            <person name="Kuske C.R."/>
            <person name="Schmutz J."/>
            <person name="Larimer F."/>
            <person name="Land M."/>
            <person name="Hauser L."/>
            <person name="Kyrpides N."/>
            <person name="Lykidis A."/>
            <person name="Lovley D."/>
            <person name="Richardson P."/>
        </authorList>
    </citation>
    <scope>NUCLEOTIDE SEQUENCE [LARGE SCALE GENOMIC DNA]</scope>
    <source>
        <strain evidence="2">ATCC BAA-1014 / DSM 16622 / JCM 12645 / Bem</strain>
    </source>
</reference>
<evidence type="ECO:0000313" key="1">
    <source>
        <dbReference type="EMBL" id="ACH40484.1"/>
    </source>
</evidence>
<dbReference type="STRING" id="404380.Gbem_3491"/>
<dbReference type="Proteomes" id="UP000008825">
    <property type="component" value="Chromosome"/>
</dbReference>
<dbReference type="EMBL" id="CP001124">
    <property type="protein sequence ID" value="ACH40484.1"/>
    <property type="molecule type" value="Genomic_DNA"/>
</dbReference>
<organism evidence="1 2">
    <name type="scientific">Citrifermentans bemidjiense (strain ATCC BAA-1014 / DSM 16622 / JCM 12645 / Bem)</name>
    <name type="common">Geobacter bemidjiensis</name>
    <dbReference type="NCBI Taxonomy" id="404380"/>
    <lineage>
        <taxon>Bacteria</taxon>
        <taxon>Pseudomonadati</taxon>
        <taxon>Thermodesulfobacteriota</taxon>
        <taxon>Desulfuromonadia</taxon>
        <taxon>Geobacterales</taxon>
        <taxon>Geobacteraceae</taxon>
        <taxon>Citrifermentans</taxon>
    </lineage>
</organism>
<dbReference type="HOGENOM" id="CLU_1376435_0_0_7"/>
<accession>B5EC28</accession>
<gene>
    <name evidence="1" type="ordered locus">Gbem_3491</name>
</gene>
<protein>
    <submittedName>
        <fullName evidence="1">Uncharacterized protein</fullName>
    </submittedName>
</protein>
<proteinExistence type="predicted"/>